<proteinExistence type="predicted"/>
<dbReference type="STRING" id="1004156.AYP45_08020"/>
<organism evidence="2 3">
    <name type="scientific">Candidatus Brocadia carolinensis</name>
    <dbReference type="NCBI Taxonomy" id="1004156"/>
    <lineage>
        <taxon>Bacteria</taxon>
        <taxon>Pseudomonadati</taxon>
        <taxon>Planctomycetota</taxon>
        <taxon>Candidatus Brocadiia</taxon>
        <taxon>Candidatus Brocadiales</taxon>
        <taxon>Candidatus Brocadiaceae</taxon>
        <taxon>Candidatus Brocadia</taxon>
    </lineage>
</organism>
<dbReference type="SUPFAM" id="SSF56935">
    <property type="entry name" value="Porins"/>
    <property type="match status" value="1"/>
</dbReference>
<protein>
    <recommendedName>
        <fullName evidence="4">Porin</fullName>
    </recommendedName>
</protein>
<comment type="caution">
    <text evidence="2">The sequence shown here is derived from an EMBL/GenBank/DDBJ whole genome shotgun (WGS) entry which is preliminary data.</text>
</comment>
<dbReference type="EMBL" id="AYTS01000070">
    <property type="protein sequence ID" value="OOP56642.1"/>
    <property type="molecule type" value="Genomic_DNA"/>
</dbReference>
<evidence type="ECO:0000313" key="2">
    <source>
        <dbReference type="EMBL" id="OOP56642.1"/>
    </source>
</evidence>
<name>A0A1V4AU26_9BACT</name>
<keyword evidence="1" id="KW-0175">Coiled coil</keyword>
<gene>
    <name evidence="2" type="ORF">AYP45_08020</name>
</gene>
<dbReference type="AlphaFoldDB" id="A0A1V4AU26"/>
<sequence>MRFVWFGVRMVVLFLALVFFISHAFAESSETEMLRSKVEKMESELSEVKDLLKQQISRDMKKEQEIAALRQSDEKKTKEIASLKEGDAQKDQEIASLKKEVAGAPVASEAPGEVGGEAYFAKKYADFEKKKVGPAFSDQYTKPFLRRFGRNTYVGGYMDFEYWASESDSGNHGFDQHRFIPFIYSDISDRVKLAAEIEFEHGGVEGGRDGEVILEFATIDFLLTDWLNYRAGFILTPLGKFNLIHDSPLQDITDRPLVDQLIIPSTLTDAGMGFFGTLYPTQLGKLDYEIYVTNGAFHGLDDAGDSKFTANRGLRTSKGGYEFDNENQSPGVVGRVCYSPFIGLEFGGSTYTQRYDDKNENQITIPALDFAYQRGPFEFVGEGAYAFIETNDFAEEAGIADSMWGYYLEGRYHFMPSCLRTWMPKIFTENSTFTGVVRWDQVQTSELTADGRENWLRNRVTPAINYRYTEDTVFKFDYQINMEEKDLADSGNNAFVFSVATYF</sequence>
<accession>A0A1V4AU26</accession>
<dbReference type="Proteomes" id="UP000189681">
    <property type="component" value="Unassembled WGS sequence"/>
</dbReference>
<evidence type="ECO:0000256" key="1">
    <source>
        <dbReference type="SAM" id="Coils"/>
    </source>
</evidence>
<evidence type="ECO:0008006" key="4">
    <source>
        <dbReference type="Google" id="ProtNLM"/>
    </source>
</evidence>
<feature type="coiled-coil region" evidence="1">
    <location>
        <begin position="31"/>
        <end position="58"/>
    </location>
</feature>
<reference evidence="2 3" key="1">
    <citation type="journal article" date="2017" name="Water Res.">
        <title>Discovery and metagenomic analysis of an anammox bacterial enrichment related to Candidatus "Brocadia caroliniensis" in a full-scale glycerol-fed nitritation-denitritation separate centrate treatment process.</title>
        <authorList>
            <person name="Park H."/>
            <person name="Brotto A.C."/>
            <person name="van Loosdrecht M.C."/>
            <person name="Chandran K."/>
        </authorList>
    </citation>
    <scope>NUCLEOTIDE SEQUENCE [LARGE SCALE GENOMIC DNA]</scope>
    <source>
        <strain evidence="2">26THWARD</strain>
    </source>
</reference>
<evidence type="ECO:0000313" key="3">
    <source>
        <dbReference type="Proteomes" id="UP000189681"/>
    </source>
</evidence>